<dbReference type="SUPFAM" id="SSF54001">
    <property type="entry name" value="Cysteine proteinases"/>
    <property type="match status" value="1"/>
</dbReference>
<evidence type="ECO:0000313" key="3">
    <source>
        <dbReference type="Proteomes" id="UP000198994"/>
    </source>
</evidence>
<keyword evidence="3" id="KW-1185">Reference proteome</keyword>
<dbReference type="GO" id="GO:0006508">
    <property type="term" value="P:proteolysis"/>
    <property type="evidence" value="ECO:0007669"/>
    <property type="project" value="UniProtKB-KW"/>
</dbReference>
<dbReference type="OrthoDB" id="9804023at2"/>
<dbReference type="InterPro" id="IPR002931">
    <property type="entry name" value="Transglutaminase-like"/>
</dbReference>
<name>A0A1G7I8B6_9RHOB</name>
<feature type="domain" description="Transglutaminase-like" evidence="1">
    <location>
        <begin position="162"/>
        <end position="226"/>
    </location>
</feature>
<gene>
    <name evidence="2" type="ORF">SAMN04488105_11290</name>
</gene>
<dbReference type="Pfam" id="PF08379">
    <property type="entry name" value="Bact_transglu_N"/>
    <property type="match status" value="1"/>
</dbReference>
<dbReference type="PANTHER" id="PTHR33490:SF1">
    <property type="entry name" value="SLL1233 PROTEIN"/>
    <property type="match status" value="1"/>
</dbReference>
<reference evidence="3" key="1">
    <citation type="submission" date="2016-10" db="EMBL/GenBank/DDBJ databases">
        <authorList>
            <person name="Varghese N."/>
            <person name="Submissions S."/>
        </authorList>
    </citation>
    <scope>NUCLEOTIDE SEQUENCE [LARGE SCALE GENOMIC DNA]</scope>
    <source>
        <strain evidence="3">DSM 10146</strain>
    </source>
</reference>
<protein>
    <submittedName>
        <fullName evidence="2">Transglutaminase-like enzyme, putative cysteine protease</fullName>
    </submittedName>
</protein>
<sequence length="272" mass="29434">MRFSIRHETVYRYEAPVSLAPHVLRLTPRADTGRVLSRRLLILPEPLSLIEETDAHGNCLTRVEFGPATQRLSIESRFEVETAVPGTAGQDVVLPWREAPEGFAPCLAQADPGAAVRSFAQGMVAAGGGRAPGFLDALTTTLFARTDRHIRETGYAQSPEETLLRAQGACRDLAVLFIACCRLMGLPARFVSGYQARAESVDGRRHLHAWPEVWLPGGWVAFDPTHGTRVSDGHVALFAAPEQAATMPVEGGYYGAPTGATLRYSVEIEATG</sequence>
<dbReference type="RefSeq" id="WP_089961816.1">
    <property type="nucleotide sequence ID" value="NZ_FNAV01000012.1"/>
</dbReference>
<evidence type="ECO:0000313" key="2">
    <source>
        <dbReference type="EMBL" id="SDF08925.1"/>
    </source>
</evidence>
<dbReference type="PANTHER" id="PTHR33490">
    <property type="entry name" value="BLR5614 PROTEIN-RELATED"/>
    <property type="match status" value="1"/>
</dbReference>
<dbReference type="Gene3D" id="3.10.620.30">
    <property type="match status" value="1"/>
</dbReference>
<dbReference type="SMART" id="SM00460">
    <property type="entry name" value="TGc"/>
    <property type="match status" value="1"/>
</dbReference>
<organism evidence="2 3">
    <name type="scientific">Salipiger thiooxidans</name>
    <dbReference type="NCBI Taxonomy" id="282683"/>
    <lineage>
        <taxon>Bacteria</taxon>
        <taxon>Pseudomonadati</taxon>
        <taxon>Pseudomonadota</taxon>
        <taxon>Alphaproteobacteria</taxon>
        <taxon>Rhodobacterales</taxon>
        <taxon>Roseobacteraceae</taxon>
        <taxon>Salipiger</taxon>
    </lineage>
</organism>
<dbReference type="GO" id="GO:0008233">
    <property type="term" value="F:peptidase activity"/>
    <property type="evidence" value="ECO:0007669"/>
    <property type="project" value="UniProtKB-KW"/>
</dbReference>
<dbReference type="AlphaFoldDB" id="A0A1G7I8B6"/>
<dbReference type="EMBL" id="FNAV01000012">
    <property type="protein sequence ID" value="SDF08925.1"/>
    <property type="molecule type" value="Genomic_DNA"/>
</dbReference>
<dbReference type="Pfam" id="PF01841">
    <property type="entry name" value="Transglut_core"/>
    <property type="match status" value="1"/>
</dbReference>
<keyword evidence="2" id="KW-0378">Hydrolase</keyword>
<keyword evidence="2" id="KW-0645">Protease</keyword>
<accession>A0A1G7I8B6</accession>
<dbReference type="InterPro" id="IPR013589">
    <property type="entry name" value="Bac_transglu_N"/>
</dbReference>
<dbReference type="InterPro" id="IPR038765">
    <property type="entry name" value="Papain-like_cys_pep_sf"/>
</dbReference>
<evidence type="ECO:0000259" key="1">
    <source>
        <dbReference type="SMART" id="SM00460"/>
    </source>
</evidence>
<dbReference type="Proteomes" id="UP000198994">
    <property type="component" value="Unassembled WGS sequence"/>
</dbReference>
<proteinExistence type="predicted"/>
<dbReference type="STRING" id="282683.SAMN04488105_11290"/>